<name>A0A4S2L1J1_9HYME</name>
<keyword evidence="1" id="KW-0443">Lipid metabolism</keyword>
<keyword evidence="1" id="KW-0560">Oxidoreductase</keyword>
<feature type="domain" description="Thioester reductase (TE)" evidence="2">
    <location>
        <begin position="49"/>
        <end position="116"/>
    </location>
</feature>
<keyword evidence="1" id="KW-0444">Lipid biosynthesis</keyword>
<dbReference type="GO" id="GO:0102965">
    <property type="term" value="F:alcohol-forming long-chain fatty acyl-CoA reductase activity"/>
    <property type="evidence" value="ECO:0007669"/>
    <property type="project" value="UniProtKB-EC"/>
</dbReference>
<reference evidence="3 4" key="1">
    <citation type="journal article" date="2019" name="Philos. Trans. R. Soc. Lond., B, Biol. Sci.">
        <title>Ant behaviour and brain gene expression of defending hosts depend on the ecological success of the intruding social parasite.</title>
        <authorList>
            <person name="Kaur R."/>
            <person name="Stoldt M."/>
            <person name="Jongepier E."/>
            <person name="Feldmeyer B."/>
            <person name="Menzel F."/>
            <person name="Bornberg-Bauer E."/>
            <person name="Foitzik S."/>
        </authorList>
    </citation>
    <scope>NUCLEOTIDE SEQUENCE [LARGE SCALE GENOMIC DNA]</scope>
    <source>
        <tissue evidence="3">Whole body</tissue>
    </source>
</reference>
<dbReference type="GO" id="GO:0035336">
    <property type="term" value="P:long-chain fatty-acyl-CoA metabolic process"/>
    <property type="evidence" value="ECO:0007669"/>
    <property type="project" value="TreeGrafter"/>
</dbReference>
<dbReference type="STRING" id="300112.A0A4S2L1J1"/>
<dbReference type="GO" id="GO:0080019">
    <property type="term" value="F:alcohol-forming very long-chain fatty acyl-CoA reductase activity"/>
    <property type="evidence" value="ECO:0007669"/>
    <property type="project" value="InterPro"/>
</dbReference>
<dbReference type="PANTHER" id="PTHR11011:SF60">
    <property type="entry name" value="FATTY ACYL-COA REDUCTASE-RELATED"/>
    <property type="match status" value="1"/>
</dbReference>
<dbReference type="GO" id="GO:0005777">
    <property type="term" value="C:peroxisome"/>
    <property type="evidence" value="ECO:0007669"/>
    <property type="project" value="TreeGrafter"/>
</dbReference>
<comment type="catalytic activity">
    <reaction evidence="1">
        <text>a long-chain fatty acyl-CoA + 2 NADPH + 2 H(+) = a long-chain primary fatty alcohol + 2 NADP(+) + CoA</text>
        <dbReference type="Rhea" id="RHEA:52716"/>
        <dbReference type="ChEBI" id="CHEBI:15378"/>
        <dbReference type="ChEBI" id="CHEBI:57287"/>
        <dbReference type="ChEBI" id="CHEBI:57783"/>
        <dbReference type="ChEBI" id="CHEBI:58349"/>
        <dbReference type="ChEBI" id="CHEBI:77396"/>
        <dbReference type="ChEBI" id="CHEBI:83139"/>
        <dbReference type="EC" id="1.2.1.84"/>
    </reaction>
</comment>
<comment type="similarity">
    <text evidence="1">Belongs to the fatty acyl-CoA reductase family.</text>
</comment>
<organism evidence="3 4">
    <name type="scientific">Temnothorax longispinosus</name>
    <dbReference type="NCBI Taxonomy" id="300112"/>
    <lineage>
        <taxon>Eukaryota</taxon>
        <taxon>Metazoa</taxon>
        <taxon>Ecdysozoa</taxon>
        <taxon>Arthropoda</taxon>
        <taxon>Hexapoda</taxon>
        <taxon>Insecta</taxon>
        <taxon>Pterygota</taxon>
        <taxon>Neoptera</taxon>
        <taxon>Endopterygota</taxon>
        <taxon>Hymenoptera</taxon>
        <taxon>Apocrita</taxon>
        <taxon>Aculeata</taxon>
        <taxon>Formicoidea</taxon>
        <taxon>Formicidae</taxon>
        <taxon>Myrmicinae</taxon>
        <taxon>Temnothorax</taxon>
    </lineage>
</organism>
<dbReference type="PANTHER" id="PTHR11011">
    <property type="entry name" value="MALE STERILITY PROTEIN 2-RELATED"/>
    <property type="match status" value="1"/>
</dbReference>
<gene>
    <name evidence="3" type="ORF">DBV15_11842</name>
</gene>
<dbReference type="InterPro" id="IPR026055">
    <property type="entry name" value="FAR"/>
</dbReference>
<feature type="non-terminal residue" evidence="3">
    <location>
        <position position="477"/>
    </location>
</feature>
<keyword evidence="4" id="KW-1185">Reference proteome</keyword>
<comment type="function">
    <text evidence="1">Catalyzes the reduction of fatty acyl-CoA to fatty alcohols.</text>
</comment>
<keyword evidence="1" id="KW-0521">NADP</keyword>
<dbReference type="SUPFAM" id="SSF51735">
    <property type="entry name" value="NAD(P)-binding Rossmann-fold domains"/>
    <property type="match status" value="2"/>
</dbReference>
<dbReference type="EC" id="1.2.1.84" evidence="1"/>
<evidence type="ECO:0000313" key="3">
    <source>
        <dbReference type="EMBL" id="TGZ56632.1"/>
    </source>
</evidence>
<evidence type="ECO:0000259" key="2">
    <source>
        <dbReference type="Pfam" id="PF07993"/>
    </source>
</evidence>
<dbReference type="InterPro" id="IPR036291">
    <property type="entry name" value="NAD(P)-bd_dom_sf"/>
</dbReference>
<dbReference type="EMBL" id="QBLH01000311">
    <property type="protein sequence ID" value="TGZ56632.1"/>
    <property type="molecule type" value="Genomic_DNA"/>
</dbReference>
<protein>
    <recommendedName>
        <fullName evidence="1">Fatty acyl-CoA reductase</fullName>
        <ecNumber evidence="1">1.2.1.84</ecNumber>
    </recommendedName>
</protein>
<feature type="domain" description="Thioester reductase (TE)" evidence="2">
    <location>
        <begin position="142"/>
        <end position="351"/>
    </location>
</feature>
<evidence type="ECO:0000313" key="4">
    <source>
        <dbReference type="Proteomes" id="UP000310200"/>
    </source>
</evidence>
<dbReference type="Proteomes" id="UP000310200">
    <property type="component" value="Unassembled WGS sequence"/>
</dbReference>
<dbReference type="AlphaFoldDB" id="A0A4S2L1J1"/>
<sequence length="477" mass="55884">MYLFNTVEKSQESRKYTGRNLYDRMKKEVPNFRKKVVTIVGNLDFEDRGVSIIFHLAANVRFQEKIKSQIQTNIYATDTILRIAKLMPNLKSFIYVSTIYAIFCMKHIEEHVYTYPINYKDLITLTHILSENIMEEKTAKCILIKKLLRNCPDISTMYLLIRSKKKQESRKSTGRNLYDRMKKEIPNFRKKVVTIVGNLDFEDRVSIIFHLAANVRFQEKIKSQIQTNIYATDTILCIAKLMPNLKSFIYVSTIYANFCMKHIEEHVYTYPINYKDLITHILSENIMEEKTAKKLNNHFGRFTLQWPNTYTFTKAIAEGLLRDKSGPIGIFQPATITSTANEPLVGWNNNFLGEIGITERQRLIYNFVPSADAPTIGEWFYKIADIKKTYPLPKAQWWPFVIILQRKILYRICTWLSHLLPALPVDIISICMNHCPRRGKYMLIYNFVPSADAPTIGEWFYKIADIRKTYPLPKAQW</sequence>
<accession>A0A4S2L1J1</accession>
<dbReference type="InterPro" id="IPR013120">
    <property type="entry name" value="FAR_NAD-bd"/>
</dbReference>
<comment type="caution">
    <text evidence="3">The sequence shown here is derived from an EMBL/GenBank/DDBJ whole genome shotgun (WGS) entry which is preliminary data.</text>
</comment>
<proteinExistence type="inferred from homology"/>
<dbReference type="Pfam" id="PF07993">
    <property type="entry name" value="NAD_binding_4"/>
    <property type="match status" value="2"/>
</dbReference>
<dbReference type="Gene3D" id="3.40.50.720">
    <property type="entry name" value="NAD(P)-binding Rossmann-like Domain"/>
    <property type="match status" value="2"/>
</dbReference>
<evidence type="ECO:0000256" key="1">
    <source>
        <dbReference type="RuleBase" id="RU363097"/>
    </source>
</evidence>